<evidence type="ECO:0000313" key="2">
    <source>
        <dbReference type="Proteomes" id="UP001524478"/>
    </source>
</evidence>
<comment type="caution">
    <text evidence="1">The sequence shown here is derived from an EMBL/GenBank/DDBJ whole genome shotgun (WGS) entry which is preliminary data.</text>
</comment>
<accession>A0ABT1SEQ9</accession>
<reference evidence="1 2" key="1">
    <citation type="submission" date="2022-06" db="EMBL/GenBank/DDBJ databases">
        <title>Isolation of gut microbiota from human fecal samples.</title>
        <authorList>
            <person name="Pamer E.G."/>
            <person name="Barat B."/>
            <person name="Waligurski E."/>
            <person name="Medina S."/>
            <person name="Paddock L."/>
            <person name="Mostad J."/>
        </authorList>
    </citation>
    <scope>NUCLEOTIDE SEQUENCE [LARGE SCALE GENOMIC DNA]</scope>
    <source>
        <strain evidence="1 2">DFI.7.95</strain>
    </source>
</reference>
<protein>
    <submittedName>
        <fullName evidence="1">Uncharacterized protein</fullName>
    </submittedName>
</protein>
<sequence>MSEYYTEEGKQERVYCANCNKEVSILSDIKLDDNKKSYVCTSCGYRGITGFTPVNVKEILQGTNKNNMKRRKFRNGKNIKSKGKVKTCYRFSVEEINFLKLFLEVTRKDGIYGLLSACDNRDFAFLPLMTLIEKIVKNA</sequence>
<evidence type="ECO:0000313" key="1">
    <source>
        <dbReference type="EMBL" id="MCQ4924964.1"/>
    </source>
</evidence>
<organism evidence="1 2">
    <name type="scientific">Tissierella carlieri</name>
    <dbReference type="NCBI Taxonomy" id="689904"/>
    <lineage>
        <taxon>Bacteria</taxon>
        <taxon>Bacillati</taxon>
        <taxon>Bacillota</taxon>
        <taxon>Tissierellia</taxon>
        <taxon>Tissierellales</taxon>
        <taxon>Tissierellaceae</taxon>
        <taxon>Tissierella</taxon>
    </lineage>
</organism>
<gene>
    <name evidence="1" type="ORF">NE686_17825</name>
</gene>
<name>A0ABT1SEQ9_9FIRM</name>
<proteinExistence type="predicted"/>
<dbReference type="EMBL" id="JANGAC010000017">
    <property type="protein sequence ID" value="MCQ4924964.1"/>
    <property type="molecule type" value="Genomic_DNA"/>
</dbReference>
<dbReference type="Proteomes" id="UP001524478">
    <property type="component" value="Unassembled WGS sequence"/>
</dbReference>
<dbReference type="RefSeq" id="WP_256312555.1">
    <property type="nucleotide sequence ID" value="NZ_JANGAC010000017.1"/>
</dbReference>
<keyword evidence="2" id="KW-1185">Reference proteome</keyword>